<proteinExistence type="predicted"/>
<sequence>MTAPIISRQRFRRMPFRRDNTPSRPTDPQGAILGGGMPAMIPARVGVGENDDFPRASSLSFLVAACNDRPGQPVGRAGGAPAKGPCGGRMISRDSCGVSEGDLFVKAGNPRGRSWKVVAIRVTVDGIPHAQMVSCDNRSSTQTVSTLILRNREFWLPVAPSVGG</sequence>
<evidence type="ECO:0000256" key="1">
    <source>
        <dbReference type="SAM" id="MobiDB-lite"/>
    </source>
</evidence>
<organism evidence="2 3">
    <name type="scientific">Phaeospirillum tilakii</name>
    <dbReference type="NCBI Taxonomy" id="741673"/>
    <lineage>
        <taxon>Bacteria</taxon>
        <taxon>Pseudomonadati</taxon>
        <taxon>Pseudomonadota</taxon>
        <taxon>Alphaproteobacteria</taxon>
        <taxon>Rhodospirillales</taxon>
        <taxon>Rhodospirillaceae</taxon>
        <taxon>Phaeospirillum</taxon>
    </lineage>
</organism>
<dbReference type="RefSeq" id="WP_377313449.1">
    <property type="nucleotide sequence ID" value="NZ_JBHUIY010000001.1"/>
</dbReference>
<dbReference type="EMBL" id="JBHUIY010000001">
    <property type="protein sequence ID" value="MFD2232276.1"/>
    <property type="molecule type" value="Genomic_DNA"/>
</dbReference>
<name>A0ABW5C5U3_9PROT</name>
<protein>
    <submittedName>
        <fullName evidence="2">Uncharacterized protein</fullName>
    </submittedName>
</protein>
<reference evidence="3" key="1">
    <citation type="journal article" date="2019" name="Int. J. Syst. Evol. Microbiol.">
        <title>The Global Catalogue of Microorganisms (GCM) 10K type strain sequencing project: providing services to taxonomists for standard genome sequencing and annotation.</title>
        <authorList>
            <consortium name="The Broad Institute Genomics Platform"/>
            <consortium name="The Broad Institute Genome Sequencing Center for Infectious Disease"/>
            <person name="Wu L."/>
            <person name="Ma J."/>
        </authorList>
    </citation>
    <scope>NUCLEOTIDE SEQUENCE [LARGE SCALE GENOMIC DNA]</scope>
    <source>
        <strain evidence="3">KCTC 15012</strain>
    </source>
</reference>
<evidence type="ECO:0000313" key="3">
    <source>
        <dbReference type="Proteomes" id="UP001597296"/>
    </source>
</evidence>
<keyword evidence="3" id="KW-1185">Reference proteome</keyword>
<accession>A0ABW5C5U3</accession>
<comment type="caution">
    <text evidence="2">The sequence shown here is derived from an EMBL/GenBank/DDBJ whole genome shotgun (WGS) entry which is preliminary data.</text>
</comment>
<evidence type="ECO:0000313" key="2">
    <source>
        <dbReference type="EMBL" id="MFD2232276.1"/>
    </source>
</evidence>
<feature type="region of interest" description="Disordered" evidence="1">
    <location>
        <begin position="1"/>
        <end position="34"/>
    </location>
</feature>
<dbReference type="Proteomes" id="UP001597296">
    <property type="component" value="Unassembled WGS sequence"/>
</dbReference>
<gene>
    <name evidence="2" type="ORF">ACFSNB_00510</name>
</gene>